<organism evidence="8 9">
    <name type="scientific">Flavimobilis rhizosphaerae</name>
    <dbReference type="NCBI Taxonomy" id="2775421"/>
    <lineage>
        <taxon>Bacteria</taxon>
        <taxon>Bacillati</taxon>
        <taxon>Actinomycetota</taxon>
        <taxon>Actinomycetes</taxon>
        <taxon>Micrococcales</taxon>
        <taxon>Jonesiaceae</taxon>
        <taxon>Flavimobilis</taxon>
    </lineage>
</organism>
<dbReference type="SFLD" id="SFLDG01063">
    <property type="entry name" value="activating_enzymes__group_1"/>
    <property type="match status" value="1"/>
</dbReference>
<dbReference type="SFLD" id="SFLDS00029">
    <property type="entry name" value="Radical_SAM"/>
    <property type="match status" value="1"/>
</dbReference>
<evidence type="ECO:0000256" key="6">
    <source>
        <dbReference type="ARBA" id="ARBA00023014"/>
    </source>
</evidence>
<accession>A0ABR9DN33</accession>
<evidence type="ECO:0000256" key="1">
    <source>
        <dbReference type="ARBA" id="ARBA00001966"/>
    </source>
</evidence>
<comment type="caution">
    <text evidence="8">The sequence shown here is derived from an EMBL/GenBank/DDBJ whole genome shotgun (WGS) entry which is preliminary data.</text>
</comment>
<keyword evidence="7" id="KW-0560">Oxidoreductase</keyword>
<evidence type="ECO:0000256" key="4">
    <source>
        <dbReference type="ARBA" id="ARBA00022723"/>
    </source>
</evidence>
<dbReference type="InterPro" id="IPR013785">
    <property type="entry name" value="Aldolase_TIM"/>
</dbReference>
<name>A0ABR9DN33_9MICO</name>
<evidence type="ECO:0000313" key="9">
    <source>
        <dbReference type="Proteomes" id="UP000642107"/>
    </source>
</evidence>
<keyword evidence="3" id="KW-0949">S-adenosyl-L-methionine</keyword>
<dbReference type="Proteomes" id="UP000642107">
    <property type="component" value="Unassembled WGS sequence"/>
</dbReference>
<evidence type="ECO:0000313" key="8">
    <source>
        <dbReference type="EMBL" id="MBD9698537.1"/>
    </source>
</evidence>
<dbReference type="InterPro" id="IPR007197">
    <property type="entry name" value="rSAM"/>
</dbReference>
<dbReference type="EC" id="1.97.1.-" evidence="7"/>
<dbReference type="Gene3D" id="3.20.20.70">
    <property type="entry name" value="Aldolase class I"/>
    <property type="match status" value="1"/>
</dbReference>
<dbReference type="InterPro" id="IPR012837">
    <property type="entry name" value="NrdG"/>
</dbReference>
<dbReference type="PANTHER" id="PTHR30352:SF2">
    <property type="entry name" value="ANAEROBIC RIBONUCLEOSIDE-TRIPHOSPHATE REDUCTASE-ACTIVATING PROTEIN"/>
    <property type="match status" value="1"/>
</dbReference>
<dbReference type="SFLD" id="SFLDG01066">
    <property type="entry name" value="organic_radical-activating_enz"/>
    <property type="match status" value="1"/>
</dbReference>
<keyword evidence="6" id="KW-0411">Iron-sulfur</keyword>
<sequence length="204" mass="22451">MSRDPLPDWRSDRLSQDRVADYKPFVMVDGEGVRCSLYVSGCPFACEGCFNEAAWSFRYGHEFDDALAERIAADLAHPAVQGLTLLGGEPFLNTSVCLQVVRRLRAEHGRARDVWAWSGYTFEELLAWASAGHADKAELLAEVDVLVDGRFDLAQRDLRLAFRGSRNQRVLDVRASLAAGAAVPWAGVADASAAAEQIDRRALI</sequence>
<comment type="cofactor">
    <cofactor evidence="1">
        <name>[4Fe-4S] cluster</name>
        <dbReference type="ChEBI" id="CHEBI:49883"/>
    </cofactor>
</comment>
<dbReference type="NCBIfam" id="TIGR02491">
    <property type="entry name" value="NrdG"/>
    <property type="match status" value="1"/>
</dbReference>
<comment type="function">
    <text evidence="7">Activation of anaerobic ribonucleoside-triphosphate reductase under anaerobic conditions by generation of an organic free radical, using S-adenosylmethionine and reduced flavodoxin as cosubstrates to produce 5'-deoxy-adenosine.</text>
</comment>
<dbReference type="SFLD" id="SFLDF00299">
    <property type="entry name" value="anaerobic_ribonucleoside-triph"/>
    <property type="match status" value="1"/>
</dbReference>
<dbReference type="Pfam" id="PF13353">
    <property type="entry name" value="Fer4_12"/>
    <property type="match status" value="1"/>
</dbReference>
<keyword evidence="9" id="KW-1185">Reference proteome</keyword>
<comment type="similarity">
    <text evidence="7">Belongs to the organic radical-activating enzymes family.</text>
</comment>
<evidence type="ECO:0000256" key="3">
    <source>
        <dbReference type="ARBA" id="ARBA00022691"/>
    </source>
</evidence>
<keyword evidence="2" id="KW-0004">4Fe-4S</keyword>
<protein>
    <recommendedName>
        <fullName evidence="7">Anaerobic ribonucleoside-triphosphate reductase-activating protein</fullName>
        <ecNumber evidence="7">1.97.1.-</ecNumber>
    </recommendedName>
</protein>
<proteinExistence type="inferred from homology"/>
<dbReference type="InterPro" id="IPR034457">
    <property type="entry name" value="Organic_radical-activating"/>
</dbReference>
<keyword evidence="4" id="KW-0479">Metal-binding</keyword>
<gene>
    <name evidence="8" type="primary">nrdG</name>
    <name evidence="8" type="ORF">IGS67_03380</name>
</gene>
<evidence type="ECO:0000256" key="5">
    <source>
        <dbReference type="ARBA" id="ARBA00023004"/>
    </source>
</evidence>
<keyword evidence="5" id="KW-0408">Iron</keyword>
<dbReference type="PANTHER" id="PTHR30352">
    <property type="entry name" value="PYRUVATE FORMATE-LYASE-ACTIVATING ENZYME"/>
    <property type="match status" value="1"/>
</dbReference>
<evidence type="ECO:0000256" key="7">
    <source>
        <dbReference type="PIRNR" id="PIRNR000368"/>
    </source>
</evidence>
<dbReference type="RefSeq" id="WP_192277930.1">
    <property type="nucleotide sequence ID" value="NZ_JACZDF010000002.1"/>
</dbReference>
<evidence type="ECO:0000256" key="2">
    <source>
        <dbReference type="ARBA" id="ARBA00022485"/>
    </source>
</evidence>
<reference evidence="8 9" key="1">
    <citation type="submission" date="2020-09" db="EMBL/GenBank/DDBJ databases">
        <title>Flavimobilis rhizosphaerae sp. nov., isolated from rhizosphere soil of Spartina alterniflora.</title>
        <authorList>
            <person name="Hanqin C."/>
        </authorList>
    </citation>
    <scope>NUCLEOTIDE SEQUENCE [LARGE SCALE GENOMIC DNA]</scope>
    <source>
        <strain evidence="8 9">GY 10621</strain>
    </source>
</reference>
<dbReference type="EMBL" id="JACZDF010000002">
    <property type="protein sequence ID" value="MBD9698537.1"/>
    <property type="molecule type" value="Genomic_DNA"/>
</dbReference>
<dbReference type="SUPFAM" id="SSF102114">
    <property type="entry name" value="Radical SAM enzymes"/>
    <property type="match status" value="1"/>
</dbReference>
<dbReference type="InterPro" id="IPR058240">
    <property type="entry name" value="rSAM_sf"/>
</dbReference>
<dbReference type="PIRSF" id="PIRSF000368">
    <property type="entry name" value="NrdG"/>
    <property type="match status" value="1"/>
</dbReference>